<proteinExistence type="predicted"/>
<keyword evidence="2" id="KW-1185">Reference proteome</keyword>
<dbReference type="EMBL" id="FXAM01000004">
    <property type="protein sequence ID" value="SMF97786.1"/>
    <property type="molecule type" value="Genomic_DNA"/>
</dbReference>
<name>A0A1Y6D598_9GAMM</name>
<accession>A0A1Y6D598</accession>
<reference evidence="1 2" key="1">
    <citation type="submission" date="2016-12" db="EMBL/GenBank/DDBJ databases">
        <authorList>
            <person name="Song W.-J."/>
            <person name="Kurnit D.M."/>
        </authorList>
    </citation>
    <scope>NUCLEOTIDE SEQUENCE [LARGE SCALE GENOMIC DNA]</scope>
    <source>
        <strain evidence="1 2">175</strain>
    </source>
</reference>
<sequence>MKQTCRVQTLASESGCSVDYCPGCNAFHVKIGFATLNFNPEGFAVLAATLGTALARFQGQRRREAQDGVQEGPGGGVFH</sequence>
<dbReference type="OrthoDB" id="5571770at2"/>
<dbReference type="RefSeq" id="WP_085216803.1">
    <property type="nucleotide sequence ID" value="NZ_FXAM01000004.1"/>
</dbReference>
<protein>
    <submittedName>
        <fullName evidence="1">Uncharacterized protein</fullName>
    </submittedName>
</protein>
<dbReference type="STRING" id="1760988.SAMN02949497_0049"/>
<dbReference type="AlphaFoldDB" id="A0A1Y6D598"/>
<dbReference type="Proteomes" id="UP000192923">
    <property type="component" value="Unassembled WGS sequence"/>
</dbReference>
<gene>
    <name evidence="1" type="ORF">SAMN02949497_0049</name>
</gene>
<organism evidence="1 2">
    <name type="scientific">Methylomagnum ishizawai</name>
    <dbReference type="NCBI Taxonomy" id="1760988"/>
    <lineage>
        <taxon>Bacteria</taxon>
        <taxon>Pseudomonadati</taxon>
        <taxon>Pseudomonadota</taxon>
        <taxon>Gammaproteobacteria</taxon>
        <taxon>Methylococcales</taxon>
        <taxon>Methylococcaceae</taxon>
        <taxon>Methylomagnum</taxon>
    </lineage>
</organism>
<evidence type="ECO:0000313" key="1">
    <source>
        <dbReference type="EMBL" id="SMF97786.1"/>
    </source>
</evidence>
<evidence type="ECO:0000313" key="2">
    <source>
        <dbReference type="Proteomes" id="UP000192923"/>
    </source>
</evidence>